<reference evidence="1" key="1">
    <citation type="submission" date="2021-01" db="EMBL/GenBank/DDBJ databases">
        <authorList>
            <person name="Corre E."/>
            <person name="Pelletier E."/>
            <person name="Niang G."/>
            <person name="Scheremetjew M."/>
            <person name="Finn R."/>
            <person name="Kale V."/>
            <person name="Holt S."/>
            <person name="Cochrane G."/>
            <person name="Meng A."/>
            <person name="Brown T."/>
            <person name="Cohen L."/>
        </authorList>
    </citation>
    <scope>NUCLEOTIDE SEQUENCE</scope>
    <source>
        <strain evidence="1">SAG 11-49</strain>
    </source>
</reference>
<evidence type="ECO:0000313" key="1">
    <source>
        <dbReference type="EMBL" id="CAD8678371.1"/>
    </source>
</evidence>
<name>A0A7S0RIB3_9CHLO</name>
<gene>
    <name evidence="1" type="ORF">CLEI1391_LOCUS8486</name>
</gene>
<sequence length="185" mass="18770">MAIMRASCNVPTCRIKGSTNARSLRSRLVVTAQTSTAQQGGRRYALLSNISKAVEIQASTSRFEVFAGRSAMLGTMTALCIESLTEESLIGAGAGTGVATALAAMGIASIVSGATLAAISRGSDAGVPALLEPVITSLTAAKRSASGVSESRVDDMVDDVVLSAFTASMLLALTTAGMDSDDESC</sequence>
<accession>A0A7S0RIB3</accession>
<protein>
    <submittedName>
        <fullName evidence="1">Uncharacterized protein</fullName>
    </submittedName>
</protein>
<dbReference type="AlphaFoldDB" id="A0A7S0RIB3"/>
<organism evidence="1">
    <name type="scientific">Chlamydomonas leiostraca</name>
    <dbReference type="NCBI Taxonomy" id="1034604"/>
    <lineage>
        <taxon>Eukaryota</taxon>
        <taxon>Viridiplantae</taxon>
        <taxon>Chlorophyta</taxon>
        <taxon>core chlorophytes</taxon>
        <taxon>Chlorophyceae</taxon>
        <taxon>CS clade</taxon>
        <taxon>Chlamydomonadales</taxon>
        <taxon>Chlamydomonadaceae</taxon>
        <taxon>Chlamydomonas</taxon>
    </lineage>
</organism>
<proteinExistence type="predicted"/>
<dbReference type="EMBL" id="HBFB01015054">
    <property type="protein sequence ID" value="CAD8678371.1"/>
    <property type="molecule type" value="Transcribed_RNA"/>
</dbReference>